<keyword evidence="3" id="KW-1185">Reference proteome</keyword>
<evidence type="ECO:0000256" key="1">
    <source>
        <dbReference type="SAM" id="SignalP"/>
    </source>
</evidence>
<evidence type="ECO:0000313" key="3">
    <source>
        <dbReference type="Proteomes" id="UP001243420"/>
    </source>
</evidence>
<organism evidence="2 3">
    <name type="scientific">Jannaschia ovalis</name>
    <dbReference type="NCBI Taxonomy" id="3038773"/>
    <lineage>
        <taxon>Bacteria</taxon>
        <taxon>Pseudomonadati</taxon>
        <taxon>Pseudomonadota</taxon>
        <taxon>Alphaproteobacteria</taxon>
        <taxon>Rhodobacterales</taxon>
        <taxon>Roseobacteraceae</taxon>
        <taxon>Jannaschia</taxon>
    </lineage>
</organism>
<keyword evidence="1" id="KW-0732">Signal</keyword>
<feature type="chain" id="PRO_5045859037" description="Polysaccharide deacetylase" evidence="1">
    <location>
        <begin position="18"/>
        <end position="723"/>
    </location>
</feature>
<dbReference type="EMBL" id="CP122537">
    <property type="protein sequence ID" value="WGH78732.1"/>
    <property type="molecule type" value="Genomic_DNA"/>
</dbReference>
<dbReference type="CDD" id="cd10922">
    <property type="entry name" value="CE4_PelA_like_C"/>
    <property type="match status" value="1"/>
</dbReference>
<proteinExistence type="predicted"/>
<protein>
    <recommendedName>
        <fullName evidence="4">Polysaccharide deacetylase</fullName>
    </recommendedName>
</protein>
<name>A0ABY8LBM9_9RHOB</name>
<evidence type="ECO:0008006" key="4">
    <source>
        <dbReference type="Google" id="ProtNLM"/>
    </source>
</evidence>
<feature type="signal peptide" evidence="1">
    <location>
        <begin position="1"/>
        <end position="17"/>
    </location>
</feature>
<reference evidence="2 3" key="1">
    <citation type="submission" date="2023-04" db="EMBL/GenBank/DDBJ databases">
        <title>Jannaschia ovalis sp. nov., a marine bacterium isolated from sea tidal flat.</title>
        <authorList>
            <person name="Kwon D.Y."/>
            <person name="Kim J.-J."/>
        </authorList>
    </citation>
    <scope>NUCLEOTIDE SEQUENCE [LARGE SCALE GENOMIC DNA]</scope>
    <source>
        <strain evidence="2 3">GRR-S6-38</strain>
    </source>
</reference>
<accession>A0ABY8LBM9</accession>
<evidence type="ECO:0000313" key="2">
    <source>
        <dbReference type="EMBL" id="WGH78732.1"/>
    </source>
</evidence>
<gene>
    <name evidence="2" type="ORF">P8627_00270</name>
</gene>
<dbReference type="RefSeq" id="WP_279965483.1">
    <property type="nucleotide sequence ID" value="NZ_CP122537.1"/>
</dbReference>
<dbReference type="Proteomes" id="UP001243420">
    <property type="component" value="Chromosome"/>
</dbReference>
<sequence length="723" mass="79687">MLLAVGASVWIPLAAAAQPVARDVLALFDSTTDESVVVSQLHRFVEFPLNHMGMRVSYWDVAEGMPDWANVDPDFVVSWFQAPVPDPDAYLAWMQEARGREILIATIGVSGLPYGDDETGADGVLEIHGLSSVGFVPVTFGAEIVDMDSDVVGFECTPDAVLPPFPVLVPRRQDITSHLTVRPNLPRFQGETSLVTTSDAGGFVAFGFALCRLPETETVQWLIDPFTFFSRAFDLGRWPVPDTTTLSGRRLYFSHIDGDGWNNVSEIPLPWDERPLSAEVINERILKAYPAFPVGVGLIGGDVDPTLGAPDAGARLARDAFALPNVEIGVHGYTHPFLWWYYEDYDRQAELDLIAEQRGDPDATPLDRFLRRVRGENDSSRMSVNYGLMLPRAHAQRPFSLEEEIDEAIAVANAIAPEGKTAQAFYWTGDTRPFPEAIAATVAAGVRNINGGDSRFDSVYPSMAYLSPLGLKVGAHRQIYTANANDNIYTSGWTRDFHGMRLVAETVERTGSPRRLKPFNLYYHTFAGERFASLEALFFLHELAASEEFIRVFPSRYIDTVTGFFSAEIEQIGENAWAIRDRGDLQTLRIDRLGSLSVDFGASSGVIGQRRFGDALYVSLDPADAAPVLRLAAEPEPAIHLVEASWEITRFAVDDCSLAVDAEGFGEGRIRIAGIDAKRVEIVAHRDGMIIFDGDVPVEDGQLDIGLPEAVDEATRLDIRCRR</sequence>